<feature type="region of interest" description="Disordered" evidence="1">
    <location>
        <begin position="203"/>
        <end position="285"/>
    </location>
</feature>
<gene>
    <name evidence="2" type="ORF">RCOM_1976690</name>
</gene>
<dbReference type="AlphaFoldDB" id="B9TNI5"/>
<evidence type="ECO:0000256" key="1">
    <source>
        <dbReference type="SAM" id="MobiDB-lite"/>
    </source>
</evidence>
<dbReference type="Proteomes" id="UP000008311">
    <property type="component" value="Unassembled WGS sequence"/>
</dbReference>
<proteinExistence type="predicted"/>
<dbReference type="EMBL" id="EQ992678">
    <property type="protein sequence ID" value="EEF22579.1"/>
    <property type="molecule type" value="Genomic_DNA"/>
</dbReference>
<evidence type="ECO:0000313" key="3">
    <source>
        <dbReference type="Proteomes" id="UP000008311"/>
    </source>
</evidence>
<dbReference type="InParanoid" id="B9TNI5"/>
<protein>
    <submittedName>
        <fullName evidence="2">Uncharacterized protein</fullName>
    </submittedName>
</protein>
<feature type="compositionally biased region" description="Basic and acidic residues" evidence="1">
    <location>
        <begin position="227"/>
        <end position="254"/>
    </location>
</feature>
<organism evidence="2 3">
    <name type="scientific">Ricinus communis</name>
    <name type="common">Castor bean</name>
    <dbReference type="NCBI Taxonomy" id="3988"/>
    <lineage>
        <taxon>Eukaryota</taxon>
        <taxon>Viridiplantae</taxon>
        <taxon>Streptophyta</taxon>
        <taxon>Embryophyta</taxon>
        <taxon>Tracheophyta</taxon>
        <taxon>Spermatophyta</taxon>
        <taxon>Magnoliopsida</taxon>
        <taxon>eudicotyledons</taxon>
        <taxon>Gunneridae</taxon>
        <taxon>Pentapetalae</taxon>
        <taxon>rosids</taxon>
        <taxon>fabids</taxon>
        <taxon>Malpighiales</taxon>
        <taxon>Euphorbiaceae</taxon>
        <taxon>Acalyphoideae</taxon>
        <taxon>Acalypheae</taxon>
        <taxon>Ricinus</taxon>
    </lineage>
</organism>
<sequence>MGQRRQWRQRVIQFVADDADDLLPRLHLLPAQFHRQLAQQQQLVLAAVQLEAAAREVVDVFLVDVGVGGPRGEQAVAAARQRVQQRRRGVGQNLAELVSFQPAALIQQLARGDVGIGDRPGLADQQHGHRRVLHHGVQQQLALDQVEALLAQYRAECIVGGHQVAQLIVLRPVQAEGKVAVLVAGDGAGQRAEQRQHALQLRADGDDGDRQHAQQADRQHQAGMVGEHARQFQRDQDANGKQRADERRPAREQRQAQTALAWRRHHGRTMPSRSMRRYSAWRDRP</sequence>
<accession>B9TNI5</accession>
<evidence type="ECO:0000313" key="2">
    <source>
        <dbReference type="EMBL" id="EEF22579.1"/>
    </source>
</evidence>
<keyword evidence="3" id="KW-1185">Reference proteome</keyword>
<feature type="compositionally biased region" description="Basic and acidic residues" evidence="1">
    <location>
        <begin position="203"/>
        <end position="220"/>
    </location>
</feature>
<name>B9TNI5_RICCO</name>
<reference evidence="3" key="1">
    <citation type="journal article" date="2010" name="Nat. Biotechnol.">
        <title>Draft genome sequence of the oilseed species Ricinus communis.</title>
        <authorList>
            <person name="Chan A.P."/>
            <person name="Crabtree J."/>
            <person name="Zhao Q."/>
            <person name="Lorenzi H."/>
            <person name="Orvis J."/>
            <person name="Puiu D."/>
            <person name="Melake-Berhan A."/>
            <person name="Jones K.M."/>
            <person name="Redman J."/>
            <person name="Chen G."/>
            <person name="Cahoon E.B."/>
            <person name="Gedil M."/>
            <person name="Stanke M."/>
            <person name="Haas B.J."/>
            <person name="Wortman J.R."/>
            <person name="Fraser-Liggett C.M."/>
            <person name="Ravel J."/>
            <person name="Rabinowicz P.D."/>
        </authorList>
    </citation>
    <scope>NUCLEOTIDE SEQUENCE [LARGE SCALE GENOMIC DNA]</scope>
    <source>
        <strain evidence="3">cv. Hale</strain>
    </source>
</reference>
<feature type="non-terminal residue" evidence="2">
    <location>
        <position position="285"/>
    </location>
</feature>